<protein>
    <submittedName>
        <fullName evidence="1">Uncharacterized protein</fullName>
    </submittedName>
</protein>
<reference evidence="3 4" key="1">
    <citation type="submission" date="2018-08" db="EMBL/GenBank/DDBJ databases">
        <title>A genome reference for cultivated species of the human gut microbiota.</title>
        <authorList>
            <person name="Zou Y."/>
            <person name="Xue W."/>
            <person name="Luo G."/>
        </authorList>
    </citation>
    <scope>NUCLEOTIDE SEQUENCE [LARGE SCALE GENOMIC DNA]</scope>
    <source>
        <strain evidence="2 4">AF04-46</strain>
        <strain evidence="1 3">AF20-9LB</strain>
    </source>
</reference>
<accession>A0A395VS81</accession>
<evidence type="ECO:0000313" key="1">
    <source>
        <dbReference type="EMBL" id="RGS77777.1"/>
    </source>
</evidence>
<dbReference type="EMBL" id="QSBI01000068">
    <property type="protein sequence ID" value="RGX05198.1"/>
    <property type="molecule type" value="Genomic_DNA"/>
</dbReference>
<evidence type="ECO:0000313" key="4">
    <source>
        <dbReference type="Proteomes" id="UP000286031"/>
    </source>
</evidence>
<name>A0A395VS81_BACOV</name>
<evidence type="ECO:0000313" key="3">
    <source>
        <dbReference type="Proteomes" id="UP000266492"/>
    </source>
</evidence>
<dbReference type="Proteomes" id="UP000266492">
    <property type="component" value="Unassembled WGS sequence"/>
</dbReference>
<dbReference type="AlphaFoldDB" id="A0A395VS81"/>
<organism evidence="1 3">
    <name type="scientific">Bacteroides ovatus</name>
    <dbReference type="NCBI Taxonomy" id="28116"/>
    <lineage>
        <taxon>Bacteria</taxon>
        <taxon>Pseudomonadati</taxon>
        <taxon>Bacteroidota</taxon>
        <taxon>Bacteroidia</taxon>
        <taxon>Bacteroidales</taxon>
        <taxon>Bacteroidaceae</taxon>
        <taxon>Bacteroides</taxon>
    </lineage>
</organism>
<comment type="caution">
    <text evidence="1">The sequence shown here is derived from an EMBL/GenBank/DDBJ whole genome shotgun (WGS) entry which is preliminary data.</text>
</comment>
<dbReference type="Proteomes" id="UP000286031">
    <property type="component" value="Unassembled WGS sequence"/>
</dbReference>
<sequence>MRIITSYCWKIIYKSGMRVRVLTNNSARFIGGCQTSTGTCTTRGYKFGPEVWMVFRTPDQRTLADSPEPGKP</sequence>
<gene>
    <name evidence="2" type="ORF">DWV35_26070</name>
    <name evidence="1" type="ORF">DWX70_26695</name>
</gene>
<dbReference type="EMBL" id="QRVZ01000049">
    <property type="protein sequence ID" value="RGS77777.1"/>
    <property type="molecule type" value="Genomic_DNA"/>
</dbReference>
<evidence type="ECO:0000313" key="2">
    <source>
        <dbReference type="EMBL" id="RGX05198.1"/>
    </source>
</evidence>
<proteinExistence type="predicted"/>